<dbReference type="Proteomes" id="UP001292094">
    <property type="component" value="Unassembled WGS sequence"/>
</dbReference>
<evidence type="ECO:0000256" key="5">
    <source>
        <dbReference type="SAM" id="MobiDB-lite"/>
    </source>
</evidence>
<protein>
    <recommendedName>
        <fullName evidence="2">small monomeric GTPase</fullName>
        <ecNumber evidence="2">3.6.5.2</ecNumber>
    </recommendedName>
</protein>
<dbReference type="GO" id="GO:0005525">
    <property type="term" value="F:GTP binding"/>
    <property type="evidence" value="ECO:0007669"/>
    <property type="project" value="InterPro"/>
</dbReference>
<organism evidence="6 7">
    <name type="scientific">Petrolisthes manimaculis</name>
    <dbReference type="NCBI Taxonomy" id="1843537"/>
    <lineage>
        <taxon>Eukaryota</taxon>
        <taxon>Metazoa</taxon>
        <taxon>Ecdysozoa</taxon>
        <taxon>Arthropoda</taxon>
        <taxon>Crustacea</taxon>
        <taxon>Multicrustacea</taxon>
        <taxon>Malacostraca</taxon>
        <taxon>Eumalacostraca</taxon>
        <taxon>Eucarida</taxon>
        <taxon>Decapoda</taxon>
        <taxon>Pleocyemata</taxon>
        <taxon>Anomura</taxon>
        <taxon>Galatheoidea</taxon>
        <taxon>Porcellanidae</taxon>
        <taxon>Petrolisthes</taxon>
    </lineage>
</organism>
<accession>A0AAE1NXE3</accession>
<dbReference type="EC" id="3.6.5.2" evidence="2"/>
<dbReference type="InterPro" id="IPR027417">
    <property type="entry name" value="P-loop_NTPase"/>
</dbReference>
<dbReference type="PANTHER" id="PTHR45704">
    <property type="entry name" value="RAS-LIKE FAMILY MEMBER 11"/>
    <property type="match status" value="1"/>
</dbReference>
<gene>
    <name evidence="6" type="ORF">Pmani_029548</name>
</gene>
<evidence type="ECO:0000313" key="7">
    <source>
        <dbReference type="Proteomes" id="UP001292094"/>
    </source>
</evidence>
<dbReference type="Gene3D" id="3.40.50.300">
    <property type="entry name" value="P-loop containing nucleotide triphosphate hydrolases"/>
    <property type="match status" value="1"/>
</dbReference>
<evidence type="ECO:0000256" key="4">
    <source>
        <dbReference type="ARBA" id="ARBA00048098"/>
    </source>
</evidence>
<dbReference type="PROSITE" id="PS51421">
    <property type="entry name" value="RAS"/>
    <property type="match status" value="1"/>
</dbReference>
<dbReference type="AlphaFoldDB" id="A0AAE1NXE3"/>
<keyword evidence="7" id="KW-1185">Reference proteome</keyword>
<dbReference type="GO" id="GO:0003925">
    <property type="term" value="F:G protein activity"/>
    <property type="evidence" value="ECO:0007669"/>
    <property type="project" value="UniProtKB-EC"/>
</dbReference>
<dbReference type="InterPro" id="IPR051065">
    <property type="entry name" value="Ras-related_GTPase"/>
</dbReference>
<dbReference type="EMBL" id="JAWZYT010003507">
    <property type="protein sequence ID" value="KAK4298074.1"/>
    <property type="molecule type" value="Genomic_DNA"/>
</dbReference>
<reference evidence="6" key="1">
    <citation type="submission" date="2023-11" db="EMBL/GenBank/DDBJ databases">
        <title>Genome assemblies of two species of porcelain crab, Petrolisthes cinctipes and Petrolisthes manimaculis (Anomura: Porcellanidae).</title>
        <authorList>
            <person name="Angst P."/>
        </authorList>
    </citation>
    <scope>NUCLEOTIDE SEQUENCE</scope>
    <source>
        <strain evidence="6">PB745_02</strain>
        <tissue evidence="6">Gill</tissue>
    </source>
</reference>
<name>A0AAE1NXE3_9EUCA</name>
<sequence>IHRQESDSVPLEANIRWADVFVLMYSVTDKCSFDDCNRLKFLINYNKRKRRITSPTSKEASWEVPVVLVGNKKDQTGDRMVSSEEGIKRSRDIGCHAFHEISVRENIDEVSRVFEDAVRYWREVTKAPRLRRASSDLHDLPPPAGGDHNITRPLHHPPVSVPGSPACSRSYTTRAARHVSLRCRTHPMSPAYTPTCLL</sequence>
<dbReference type="InterPro" id="IPR001806">
    <property type="entry name" value="Small_GTPase"/>
</dbReference>
<comment type="caution">
    <text evidence="6">The sequence shown here is derived from an EMBL/GenBank/DDBJ whole genome shotgun (WGS) entry which is preliminary data.</text>
</comment>
<evidence type="ECO:0000313" key="6">
    <source>
        <dbReference type="EMBL" id="KAK4298074.1"/>
    </source>
</evidence>
<proteinExistence type="inferred from homology"/>
<comment type="catalytic activity">
    <reaction evidence="4">
        <text>GTP + H2O = GDP + phosphate + H(+)</text>
        <dbReference type="Rhea" id="RHEA:19669"/>
        <dbReference type="ChEBI" id="CHEBI:15377"/>
        <dbReference type="ChEBI" id="CHEBI:15378"/>
        <dbReference type="ChEBI" id="CHEBI:37565"/>
        <dbReference type="ChEBI" id="CHEBI:43474"/>
        <dbReference type="ChEBI" id="CHEBI:58189"/>
        <dbReference type="EC" id="3.6.5.2"/>
    </reaction>
</comment>
<feature type="non-terminal residue" evidence="6">
    <location>
        <position position="1"/>
    </location>
</feature>
<dbReference type="SMART" id="SM00173">
    <property type="entry name" value="RAS"/>
    <property type="match status" value="1"/>
</dbReference>
<dbReference type="PROSITE" id="PS51419">
    <property type="entry name" value="RAB"/>
    <property type="match status" value="1"/>
</dbReference>
<dbReference type="SUPFAM" id="SSF52540">
    <property type="entry name" value="P-loop containing nucleoside triphosphate hydrolases"/>
    <property type="match status" value="1"/>
</dbReference>
<evidence type="ECO:0000256" key="3">
    <source>
        <dbReference type="ARBA" id="ARBA00022801"/>
    </source>
</evidence>
<evidence type="ECO:0000256" key="2">
    <source>
        <dbReference type="ARBA" id="ARBA00011984"/>
    </source>
</evidence>
<keyword evidence="3" id="KW-0378">Hydrolase</keyword>
<evidence type="ECO:0000256" key="1">
    <source>
        <dbReference type="ARBA" id="ARBA00008344"/>
    </source>
</evidence>
<comment type="similarity">
    <text evidence="1">Belongs to the small GTPase superfamily. Ras family.</text>
</comment>
<dbReference type="Pfam" id="PF00071">
    <property type="entry name" value="Ras"/>
    <property type="match status" value="1"/>
</dbReference>
<feature type="region of interest" description="Disordered" evidence="5">
    <location>
        <begin position="134"/>
        <end position="168"/>
    </location>
</feature>